<dbReference type="Proteomes" id="UP000053029">
    <property type="component" value="Unassembled WGS sequence"/>
</dbReference>
<feature type="compositionally biased region" description="Basic and acidic residues" evidence="1">
    <location>
        <begin position="14"/>
        <end position="26"/>
    </location>
</feature>
<protein>
    <recommendedName>
        <fullName evidence="4">Methyltransferase domain-containing protein</fullName>
    </recommendedName>
</protein>
<feature type="region of interest" description="Disordered" evidence="1">
    <location>
        <begin position="1"/>
        <end position="26"/>
    </location>
</feature>
<name>A0A0D2G9Y7_9EURO</name>
<evidence type="ECO:0008006" key="4">
    <source>
        <dbReference type="Google" id="ProtNLM"/>
    </source>
</evidence>
<dbReference type="EMBL" id="KN846975">
    <property type="protein sequence ID" value="KIW75645.1"/>
    <property type="molecule type" value="Genomic_DNA"/>
</dbReference>
<dbReference type="CDD" id="cd02440">
    <property type="entry name" value="AdoMet_MTases"/>
    <property type="match status" value="1"/>
</dbReference>
<reference evidence="2 3" key="1">
    <citation type="submission" date="2015-01" db="EMBL/GenBank/DDBJ databases">
        <title>The Genome Sequence of Fonsecaea pedrosoi CBS 271.37.</title>
        <authorList>
            <consortium name="The Broad Institute Genomics Platform"/>
            <person name="Cuomo C."/>
            <person name="de Hoog S."/>
            <person name="Gorbushina A."/>
            <person name="Stielow B."/>
            <person name="Teixiera M."/>
            <person name="Abouelleil A."/>
            <person name="Chapman S.B."/>
            <person name="Priest M."/>
            <person name="Young S.K."/>
            <person name="Wortman J."/>
            <person name="Nusbaum C."/>
            <person name="Birren B."/>
        </authorList>
    </citation>
    <scope>NUCLEOTIDE SEQUENCE [LARGE SCALE GENOMIC DNA]</scope>
    <source>
        <strain evidence="2 3">CBS 271.37</strain>
    </source>
</reference>
<dbReference type="PANTHER" id="PTHR43591:SF108">
    <property type="entry name" value="S-ADENOSYL-L-METHIONINE-DEPENDENT METHYLTRANSFERASE"/>
    <property type="match status" value="1"/>
</dbReference>
<gene>
    <name evidence="2" type="ORF">Z517_10387</name>
</gene>
<dbReference type="InterPro" id="IPR029063">
    <property type="entry name" value="SAM-dependent_MTases_sf"/>
</dbReference>
<dbReference type="SUPFAM" id="SSF53335">
    <property type="entry name" value="S-adenosyl-L-methionine-dependent methyltransferases"/>
    <property type="match status" value="1"/>
</dbReference>
<evidence type="ECO:0000313" key="2">
    <source>
        <dbReference type="EMBL" id="KIW75645.1"/>
    </source>
</evidence>
<dbReference type="Gene3D" id="3.40.50.150">
    <property type="entry name" value="Vaccinia Virus protein VP39"/>
    <property type="match status" value="1"/>
</dbReference>
<dbReference type="Pfam" id="PF13489">
    <property type="entry name" value="Methyltransf_23"/>
    <property type="match status" value="1"/>
</dbReference>
<dbReference type="AlphaFoldDB" id="A0A0D2G9Y7"/>
<dbReference type="OrthoDB" id="66144at2759"/>
<accession>A0A0D2G9Y7</accession>
<dbReference type="VEuPathDB" id="FungiDB:Z517_10387"/>
<dbReference type="GeneID" id="25309877"/>
<dbReference type="PANTHER" id="PTHR43591">
    <property type="entry name" value="METHYLTRANSFERASE"/>
    <property type="match status" value="1"/>
</dbReference>
<proteinExistence type="predicted"/>
<organism evidence="2 3">
    <name type="scientific">Fonsecaea pedrosoi CBS 271.37</name>
    <dbReference type="NCBI Taxonomy" id="1442368"/>
    <lineage>
        <taxon>Eukaryota</taxon>
        <taxon>Fungi</taxon>
        <taxon>Dikarya</taxon>
        <taxon>Ascomycota</taxon>
        <taxon>Pezizomycotina</taxon>
        <taxon>Eurotiomycetes</taxon>
        <taxon>Chaetothyriomycetidae</taxon>
        <taxon>Chaetothyriales</taxon>
        <taxon>Herpotrichiellaceae</taxon>
        <taxon>Fonsecaea</taxon>
    </lineage>
</organism>
<evidence type="ECO:0000313" key="3">
    <source>
        <dbReference type="Proteomes" id="UP000053029"/>
    </source>
</evidence>
<evidence type="ECO:0000256" key="1">
    <source>
        <dbReference type="SAM" id="MobiDB-lite"/>
    </source>
</evidence>
<sequence>MAETSDHHHHHHHEAPDGDESHRPDNEAFTEANRAHWNNFASRYTSEEWQRGLLNKVTAFIHQHVNWIGVDFIDPSATFETQSPSSAKRQVRVLDYACGPGTITHALGARATEYVGIDLSENMVKAYNMRFNPDPTNTGNTSSSVDGSAGLDDRLDENLTAHAVVGNLLDPKDPRPSHLASPEFFDFDLVAVGLGYHHFQDIQLATKRLVERLRPGGVFLILDFVTHAMEESSDATKQPVMHTVAHAGFSEEELRSYFEVAGLTDFGIVRMDGEVLIRGEVKRRPFLARGRKAQL</sequence>
<keyword evidence="3" id="KW-1185">Reference proteome</keyword>
<dbReference type="HOGENOM" id="CLU_037990_1_0_1"/>
<dbReference type="STRING" id="1442368.A0A0D2G9Y7"/>
<dbReference type="RefSeq" id="XP_013279453.1">
    <property type="nucleotide sequence ID" value="XM_013423999.1"/>
</dbReference>